<proteinExistence type="predicted"/>
<evidence type="ECO:0000313" key="2">
    <source>
        <dbReference type="EMBL" id="TWW63402.1"/>
    </source>
</evidence>
<dbReference type="Proteomes" id="UP000324091">
    <property type="component" value="Chromosome 3"/>
</dbReference>
<dbReference type="CDD" id="cd01650">
    <property type="entry name" value="RT_nLTR_like"/>
    <property type="match status" value="1"/>
</dbReference>
<feature type="domain" description="Reverse transcriptase" evidence="1">
    <location>
        <begin position="269"/>
        <end position="551"/>
    </location>
</feature>
<sequence>MDPPVDVITEPIQPQPAVERKLEGRKPQILWPKSCQKEEWETINIDLVHLLEGLKGGVEKKLDKIGEIIYSYGAERFGVKSGNLKLQKEPAHLKSRRQREIERLVKERRCLRKQWKKATEAERKGLEALQGDLKQRLATLRRAECLRKQHKKKERARTSFYRDPYKFVKALFVKEKFGTLKAPIRELEEHLRNTYSDHQRHVPACIPDDMPPIQPVEHQMETRPPTWSEIEGTVKRARAASAPGPNGVPYRLYKNTPDVLRHLWKLMKIAWEKGIIPKAWRRAGGILIPKEKNSSTIDQFRQINLLNVEGKIFFSVVAQRLSAFLQQNNFVDTSVQKAGISGFSGCLEHTNIIWHQIQMAKKDKKDLHVVFLDLANAFGSVPHEVLWTAFTFFQVPEGITRLVKAYFQDLQFCLTAQASTTAWQHLEVGIMAGCTISPLAFTMAMELIIRASRWVVGGERLKNGLRLPPIRAYMDDMTTITTTRACTKRLLEKLQKNIQWARMEIKPSKSGSISIVKGQLANERFHINNEPVPTILEKPIKSLGRWYSAELKDSKQVEQLKQDTISGLRQINSTALPGKLKLWCFQFGLLPRLMWPISIYEVTLSHANRLERLVNAQVRKWLGLPRCLSSVGLYGSGALSLPISSLVEEYKCAKARLEMTLTESRDPFVRGAAPTLATGRKWKPSAAVAEAKTSLRHRDIVGHVQHGRNGLGMEATTPTWQKATPAERRHMVVEEVRHQEEAARCAKAVSQAQQGRWMKWEGVERRRITWSELWSMEASRLSFTIRAVYDVLPSPTNLHLWYGEEPACPQCAAPASLKHILVGCKISLTQGRYTWRHNQVLKCLAAELEKRRVKINSMPPNSQPVAPWKMSFVRGGEKRGSKPAPPEAGALTVARDWEMRVDLSQRLIFPSEVAVTNLRPDLVLWSKSCRRVFIVELTVPWEEAIGEAYERKRLRYANLAAEAEGRGWSVKVWPVEVGCRGFVSRTTTKLLKEMGIRGQAQRRAVKELAATAEQSSHWLWLKRRDISWAAK</sequence>
<evidence type="ECO:0000313" key="3">
    <source>
        <dbReference type="Proteomes" id="UP000324091"/>
    </source>
</evidence>
<reference evidence="2 3" key="1">
    <citation type="submission" date="2019-04" db="EMBL/GenBank/DDBJ databases">
        <title>Chromosome genome assembly for Takifugu flavidus.</title>
        <authorList>
            <person name="Xiao S."/>
        </authorList>
    </citation>
    <scope>NUCLEOTIDE SEQUENCE [LARGE SCALE GENOMIC DNA]</scope>
    <source>
        <strain evidence="2">HTHZ2018</strain>
        <tissue evidence="2">Muscle</tissue>
    </source>
</reference>
<dbReference type="EMBL" id="RHFK02000016">
    <property type="protein sequence ID" value="TWW63402.1"/>
    <property type="molecule type" value="Genomic_DNA"/>
</dbReference>
<dbReference type="InterPro" id="IPR043502">
    <property type="entry name" value="DNA/RNA_pol_sf"/>
</dbReference>
<comment type="caution">
    <text evidence="2">The sequence shown here is derived from an EMBL/GenBank/DDBJ whole genome shotgun (WGS) entry which is preliminary data.</text>
</comment>
<dbReference type="PANTHER" id="PTHR19446">
    <property type="entry name" value="REVERSE TRANSCRIPTASES"/>
    <property type="match status" value="1"/>
</dbReference>
<dbReference type="AlphaFoldDB" id="A0A5C6N7G9"/>
<keyword evidence="3" id="KW-1185">Reference proteome</keyword>
<dbReference type="InterPro" id="IPR000477">
    <property type="entry name" value="RT_dom"/>
</dbReference>
<dbReference type="PROSITE" id="PS50878">
    <property type="entry name" value="RT_POL"/>
    <property type="match status" value="1"/>
</dbReference>
<gene>
    <name evidence="2" type="ORF">D4764_03G0004100</name>
</gene>
<dbReference type="SUPFAM" id="SSF56672">
    <property type="entry name" value="DNA/RNA polymerases"/>
    <property type="match status" value="1"/>
</dbReference>
<organism evidence="2 3">
    <name type="scientific">Takifugu flavidus</name>
    <name type="common">sansaifugu</name>
    <dbReference type="NCBI Taxonomy" id="433684"/>
    <lineage>
        <taxon>Eukaryota</taxon>
        <taxon>Metazoa</taxon>
        <taxon>Chordata</taxon>
        <taxon>Craniata</taxon>
        <taxon>Vertebrata</taxon>
        <taxon>Euteleostomi</taxon>
        <taxon>Actinopterygii</taxon>
        <taxon>Neopterygii</taxon>
        <taxon>Teleostei</taxon>
        <taxon>Neoteleostei</taxon>
        <taxon>Acanthomorphata</taxon>
        <taxon>Eupercaria</taxon>
        <taxon>Tetraodontiformes</taxon>
        <taxon>Tetradontoidea</taxon>
        <taxon>Tetraodontidae</taxon>
        <taxon>Takifugu</taxon>
    </lineage>
</organism>
<accession>A0A5C6N7G9</accession>
<evidence type="ECO:0000259" key="1">
    <source>
        <dbReference type="PROSITE" id="PS50878"/>
    </source>
</evidence>
<dbReference type="Pfam" id="PF00078">
    <property type="entry name" value="RVT_1"/>
    <property type="match status" value="1"/>
</dbReference>
<name>A0A5C6N7G9_9TELE</name>
<protein>
    <recommendedName>
        <fullName evidence="1">Reverse transcriptase domain-containing protein</fullName>
    </recommendedName>
</protein>